<evidence type="ECO:0000313" key="2">
    <source>
        <dbReference type="Proteomes" id="UP001549099"/>
    </source>
</evidence>
<dbReference type="Proteomes" id="UP001549099">
    <property type="component" value="Unassembled WGS sequence"/>
</dbReference>
<protein>
    <recommendedName>
        <fullName evidence="3">Lipoprotein</fullName>
    </recommendedName>
</protein>
<proteinExistence type="predicted"/>
<organism evidence="1 2">
    <name type="scientific">Bhargavaea ullalensis</name>
    <dbReference type="NCBI Taxonomy" id="1265685"/>
    <lineage>
        <taxon>Bacteria</taxon>
        <taxon>Bacillati</taxon>
        <taxon>Bacillota</taxon>
        <taxon>Bacilli</taxon>
        <taxon>Bacillales</taxon>
        <taxon>Caryophanaceae</taxon>
        <taxon>Bhargavaea</taxon>
    </lineage>
</organism>
<dbReference type="EMBL" id="JBEPLW010000006">
    <property type="protein sequence ID" value="MET3575326.1"/>
    <property type="molecule type" value="Genomic_DNA"/>
</dbReference>
<keyword evidence="2" id="KW-1185">Reference proteome</keyword>
<accession>A0ABV2GAN3</accession>
<dbReference type="RefSeq" id="WP_354196387.1">
    <property type="nucleotide sequence ID" value="NZ_JBEPLW010000006.1"/>
</dbReference>
<evidence type="ECO:0000313" key="1">
    <source>
        <dbReference type="EMBL" id="MET3575326.1"/>
    </source>
</evidence>
<reference evidence="1 2" key="1">
    <citation type="submission" date="2024-06" db="EMBL/GenBank/DDBJ databases">
        <title>Genomic Encyclopedia of Type Strains, Phase IV (KMG-IV): sequencing the most valuable type-strain genomes for metagenomic binning, comparative biology and taxonomic classification.</title>
        <authorList>
            <person name="Goeker M."/>
        </authorList>
    </citation>
    <scope>NUCLEOTIDE SEQUENCE [LARGE SCALE GENOMIC DNA]</scope>
    <source>
        <strain evidence="1 2">DSM 26128</strain>
    </source>
</reference>
<evidence type="ECO:0008006" key="3">
    <source>
        <dbReference type="Google" id="ProtNLM"/>
    </source>
</evidence>
<gene>
    <name evidence="1" type="ORF">ABID49_001211</name>
</gene>
<comment type="caution">
    <text evidence="1">The sequence shown here is derived from an EMBL/GenBank/DDBJ whole genome shotgun (WGS) entry which is preliminary data.</text>
</comment>
<sequence>MTIFSLIIMLTLAGCGERTGGPVETAEPAIPEMIIVIDGQEYRTAVGPYCWQSGNSAVCADKEGDPFAYEESVPPITGAPGEEATLKFEQPPDSFSVKVQDEHGRDISQSGEPILLPGADGKYGYSVTGVWPQGEVTFLFVVRVKPHSPD</sequence>
<name>A0ABV2GAN3_9BACL</name>